<evidence type="ECO:0000313" key="10">
    <source>
        <dbReference type="EMBL" id="KRO95666.1"/>
    </source>
</evidence>
<evidence type="ECO:0000256" key="3">
    <source>
        <dbReference type="ARBA" id="ARBA00011918"/>
    </source>
</evidence>
<dbReference type="SUPFAM" id="SSF46767">
    <property type="entry name" value="Methylated DNA-protein cysteine methyltransferase, C-terminal domain"/>
    <property type="match status" value="1"/>
</dbReference>
<dbReference type="EC" id="2.1.1.63" evidence="3"/>
<evidence type="ECO:0000256" key="4">
    <source>
        <dbReference type="ARBA" id="ARBA00022603"/>
    </source>
</evidence>
<proteinExistence type="inferred from homology"/>
<comment type="catalytic activity">
    <reaction evidence="1">
        <text>a 4-O-methyl-thymidine in DNA + L-cysteinyl-[protein] = a thymidine in DNA + S-methyl-L-cysteinyl-[protein]</text>
        <dbReference type="Rhea" id="RHEA:53428"/>
        <dbReference type="Rhea" id="RHEA-COMP:10131"/>
        <dbReference type="Rhea" id="RHEA-COMP:10132"/>
        <dbReference type="Rhea" id="RHEA-COMP:13555"/>
        <dbReference type="Rhea" id="RHEA-COMP:13556"/>
        <dbReference type="ChEBI" id="CHEBI:29950"/>
        <dbReference type="ChEBI" id="CHEBI:82612"/>
        <dbReference type="ChEBI" id="CHEBI:137386"/>
        <dbReference type="ChEBI" id="CHEBI:137387"/>
        <dbReference type="EC" id="2.1.1.63"/>
    </reaction>
</comment>
<sequence>MKIKSIKTPIGNFNSFYDGVQLAKLEFLNHEASSHSIDQELQKSINIFFDNTALLEHFPSYALKGTAFQLRVWNALSQIPRGTTESYLSIAKKIGAPRASRAVGNACKHNPIPLFIPCHRVVKHDGSIGEFALGAHNKKYLLEMERK</sequence>
<feature type="domain" description="Methylated-DNA-[protein]-cysteine S-methyltransferase DNA binding" evidence="9">
    <location>
        <begin position="67"/>
        <end position="146"/>
    </location>
</feature>
<keyword evidence="7" id="KW-0234">DNA repair</keyword>
<evidence type="ECO:0000256" key="5">
    <source>
        <dbReference type="ARBA" id="ARBA00022679"/>
    </source>
</evidence>
<name>A0A0R2UD04_9GAMM</name>
<protein>
    <recommendedName>
        <fullName evidence="3">methylated-DNA--[protein]-cysteine S-methyltransferase</fullName>
        <ecNumber evidence="3">2.1.1.63</ecNumber>
    </recommendedName>
</protein>
<dbReference type="GO" id="GO:0032259">
    <property type="term" value="P:methylation"/>
    <property type="evidence" value="ECO:0007669"/>
    <property type="project" value="UniProtKB-KW"/>
</dbReference>
<dbReference type="InterPro" id="IPR036388">
    <property type="entry name" value="WH-like_DNA-bd_sf"/>
</dbReference>
<organism evidence="10 11">
    <name type="scientific">SAR86 cluster bacterium BACL1 MAG-120820-bin45</name>
    <dbReference type="NCBI Taxonomy" id="1655612"/>
    <lineage>
        <taxon>Bacteria</taxon>
        <taxon>Pseudomonadati</taxon>
        <taxon>Pseudomonadota</taxon>
        <taxon>Gammaproteobacteria</taxon>
        <taxon>SAR86 cluster</taxon>
    </lineage>
</organism>
<evidence type="ECO:0000256" key="1">
    <source>
        <dbReference type="ARBA" id="ARBA00001286"/>
    </source>
</evidence>
<evidence type="ECO:0000256" key="8">
    <source>
        <dbReference type="ARBA" id="ARBA00049348"/>
    </source>
</evidence>
<dbReference type="CDD" id="cd06445">
    <property type="entry name" value="ATase"/>
    <property type="match status" value="1"/>
</dbReference>
<accession>A0A0R2UD04</accession>
<evidence type="ECO:0000256" key="2">
    <source>
        <dbReference type="ARBA" id="ARBA00008711"/>
    </source>
</evidence>
<keyword evidence="4" id="KW-0489">Methyltransferase</keyword>
<dbReference type="PANTHER" id="PTHR10815:SF13">
    <property type="entry name" value="METHYLATED-DNA--PROTEIN-CYSTEINE METHYLTRANSFERASE"/>
    <property type="match status" value="1"/>
</dbReference>
<keyword evidence="5" id="KW-0808">Transferase</keyword>
<keyword evidence="6" id="KW-0227">DNA damage</keyword>
<reference evidence="10 11" key="1">
    <citation type="submission" date="2015-10" db="EMBL/GenBank/DDBJ databases">
        <title>Metagenome-Assembled Genomes uncover a global brackish microbiome.</title>
        <authorList>
            <person name="Hugerth L.W."/>
            <person name="Larsson J."/>
            <person name="Alneberg J."/>
            <person name="Lindh M.V."/>
            <person name="Legrand C."/>
            <person name="Pinhassi J."/>
            <person name="Andersson A.F."/>
        </authorList>
    </citation>
    <scope>NUCLEOTIDE SEQUENCE [LARGE SCALE GENOMIC DNA]</scope>
    <source>
        <strain evidence="10">BACL1 MAG-120820-bin45</strain>
    </source>
</reference>
<comment type="caution">
    <text evidence="10">The sequence shown here is derived from an EMBL/GenBank/DDBJ whole genome shotgun (WGS) entry which is preliminary data.</text>
</comment>
<dbReference type="Gene3D" id="1.10.10.10">
    <property type="entry name" value="Winged helix-like DNA-binding domain superfamily/Winged helix DNA-binding domain"/>
    <property type="match status" value="1"/>
</dbReference>
<dbReference type="AlphaFoldDB" id="A0A0R2UD04"/>
<dbReference type="Proteomes" id="UP000051027">
    <property type="component" value="Unassembled WGS sequence"/>
</dbReference>
<dbReference type="GO" id="GO:0003908">
    <property type="term" value="F:methylated-DNA-[protein]-cysteine S-methyltransferase activity"/>
    <property type="evidence" value="ECO:0007669"/>
    <property type="project" value="UniProtKB-EC"/>
</dbReference>
<dbReference type="InterPro" id="IPR036217">
    <property type="entry name" value="MethylDNA_cys_MeTrfase_DNAb"/>
</dbReference>
<evidence type="ECO:0000259" key="9">
    <source>
        <dbReference type="Pfam" id="PF01035"/>
    </source>
</evidence>
<gene>
    <name evidence="10" type="ORF">ABS10_07720</name>
</gene>
<comment type="catalytic activity">
    <reaction evidence="8">
        <text>a 6-O-methyl-2'-deoxyguanosine in DNA + L-cysteinyl-[protein] = S-methyl-L-cysteinyl-[protein] + a 2'-deoxyguanosine in DNA</text>
        <dbReference type="Rhea" id="RHEA:24000"/>
        <dbReference type="Rhea" id="RHEA-COMP:10131"/>
        <dbReference type="Rhea" id="RHEA-COMP:10132"/>
        <dbReference type="Rhea" id="RHEA-COMP:11367"/>
        <dbReference type="Rhea" id="RHEA-COMP:11368"/>
        <dbReference type="ChEBI" id="CHEBI:29950"/>
        <dbReference type="ChEBI" id="CHEBI:82612"/>
        <dbReference type="ChEBI" id="CHEBI:85445"/>
        <dbReference type="ChEBI" id="CHEBI:85448"/>
        <dbReference type="EC" id="2.1.1.63"/>
    </reaction>
</comment>
<dbReference type="GO" id="GO:0006281">
    <property type="term" value="P:DNA repair"/>
    <property type="evidence" value="ECO:0007669"/>
    <property type="project" value="UniProtKB-KW"/>
</dbReference>
<comment type="similarity">
    <text evidence="2">Belongs to the MGMT family.</text>
</comment>
<dbReference type="NCBIfam" id="TIGR00589">
    <property type="entry name" value="ogt"/>
    <property type="match status" value="1"/>
</dbReference>
<evidence type="ECO:0000313" key="11">
    <source>
        <dbReference type="Proteomes" id="UP000051027"/>
    </source>
</evidence>
<evidence type="ECO:0000256" key="7">
    <source>
        <dbReference type="ARBA" id="ARBA00023204"/>
    </source>
</evidence>
<dbReference type="PROSITE" id="PS00374">
    <property type="entry name" value="MGMT"/>
    <property type="match status" value="1"/>
</dbReference>
<dbReference type="STRING" id="1655612.ABS10_07720"/>
<dbReference type="InterPro" id="IPR001497">
    <property type="entry name" value="MethylDNA_cys_MeTrfase_AS"/>
</dbReference>
<dbReference type="PANTHER" id="PTHR10815">
    <property type="entry name" value="METHYLATED-DNA--PROTEIN-CYSTEINE METHYLTRANSFERASE"/>
    <property type="match status" value="1"/>
</dbReference>
<evidence type="ECO:0000256" key="6">
    <source>
        <dbReference type="ARBA" id="ARBA00022763"/>
    </source>
</evidence>
<dbReference type="Pfam" id="PF01035">
    <property type="entry name" value="DNA_binding_1"/>
    <property type="match status" value="1"/>
</dbReference>
<dbReference type="InterPro" id="IPR014048">
    <property type="entry name" value="MethylDNA_cys_MeTrfase_DNA-bd"/>
</dbReference>
<dbReference type="EMBL" id="LICS01000021">
    <property type="protein sequence ID" value="KRO95666.1"/>
    <property type="molecule type" value="Genomic_DNA"/>
</dbReference>
<dbReference type="FunFam" id="1.10.10.10:FF:000214">
    <property type="entry name" value="Methylated-DNA--protein-cysteine methyltransferase"/>
    <property type="match status" value="1"/>
</dbReference>